<reference evidence="2 3" key="1">
    <citation type="submission" date="2023-01" db="EMBL/GenBank/DDBJ databases">
        <title>Analysis of 21 Apiospora genomes using comparative genomics revels a genus with tremendous synthesis potential of carbohydrate active enzymes and secondary metabolites.</title>
        <authorList>
            <person name="Sorensen T."/>
        </authorList>
    </citation>
    <scope>NUCLEOTIDE SEQUENCE [LARGE SCALE GENOMIC DNA]</scope>
    <source>
        <strain evidence="2 3">CBS 24483</strain>
    </source>
</reference>
<evidence type="ECO:0000256" key="1">
    <source>
        <dbReference type="SAM" id="MobiDB-lite"/>
    </source>
</evidence>
<dbReference type="Proteomes" id="UP001391051">
    <property type="component" value="Unassembled WGS sequence"/>
</dbReference>
<organism evidence="2 3">
    <name type="scientific">Apiospora aurea</name>
    <dbReference type="NCBI Taxonomy" id="335848"/>
    <lineage>
        <taxon>Eukaryota</taxon>
        <taxon>Fungi</taxon>
        <taxon>Dikarya</taxon>
        <taxon>Ascomycota</taxon>
        <taxon>Pezizomycotina</taxon>
        <taxon>Sordariomycetes</taxon>
        <taxon>Xylariomycetidae</taxon>
        <taxon>Amphisphaeriales</taxon>
        <taxon>Apiosporaceae</taxon>
        <taxon>Apiospora</taxon>
    </lineage>
</organism>
<accession>A0ABR1QQW5</accession>
<dbReference type="RefSeq" id="XP_066704440.1">
    <property type="nucleotide sequence ID" value="XM_066839376.1"/>
</dbReference>
<comment type="caution">
    <text evidence="2">The sequence shown here is derived from an EMBL/GenBank/DDBJ whole genome shotgun (WGS) entry which is preliminary data.</text>
</comment>
<protein>
    <submittedName>
        <fullName evidence="2">Uncharacterized protein</fullName>
    </submittedName>
</protein>
<evidence type="ECO:0000313" key="3">
    <source>
        <dbReference type="Proteomes" id="UP001391051"/>
    </source>
</evidence>
<gene>
    <name evidence="2" type="ORF">PG986_003154</name>
</gene>
<evidence type="ECO:0000313" key="2">
    <source>
        <dbReference type="EMBL" id="KAK7962329.1"/>
    </source>
</evidence>
<keyword evidence="3" id="KW-1185">Reference proteome</keyword>
<feature type="region of interest" description="Disordered" evidence="1">
    <location>
        <begin position="75"/>
        <end position="182"/>
    </location>
</feature>
<dbReference type="EMBL" id="JAQQWE010000002">
    <property type="protein sequence ID" value="KAK7962329.1"/>
    <property type="molecule type" value="Genomic_DNA"/>
</dbReference>
<feature type="compositionally biased region" description="Basic and acidic residues" evidence="1">
    <location>
        <begin position="75"/>
        <end position="99"/>
    </location>
</feature>
<name>A0ABR1QQW5_9PEZI</name>
<feature type="compositionally biased region" description="Polar residues" evidence="1">
    <location>
        <begin position="154"/>
        <end position="164"/>
    </location>
</feature>
<proteinExistence type="predicted"/>
<feature type="compositionally biased region" description="Acidic residues" evidence="1">
    <location>
        <begin position="167"/>
        <end position="182"/>
    </location>
</feature>
<dbReference type="GeneID" id="92072438"/>
<sequence>MSYSEGENGSLIVTVEGLAVCNSEWTTQRYRIAKEHREVPVWVFTAPDFEESFATAAGEGKFVAVMRKSLFNERASGRMHGERHGNAHGRVQETLDRESPSSAKGKSKDAPNASALAKEHRSSTRKRVRFASGTKMEEEAEATKPWWKMDQESAGPSRQGQPPQDSSSDEDTSMDDADVTDLDDGTGAFALCDKGGWHYQDVHGSPMGHLIELPGLGLTYDIDSD</sequence>